<protein>
    <recommendedName>
        <fullName evidence="3">Beta-lactamase-related domain-containing protein</fullName>
    </recommendedName>
</protein>
<dbReference type="Gene3D" id="3.40.710.10">
    <property type="entry name" value="DD-peptidase/beta-lactamase superfamily"/>
    <property type="match status" value="1"/>
</dbReference>
<proteinExistence type="inferred from homology"/>
<evidence type="ECO:0000313" key="5">
    <source>
        <dbReference type="Proteomes" id="UP001309876"/>
    </source>
</evidence>
<gene>
    <name evidence="4" type="ORF">LTR05_003543</name>
</gene>
<dbReference type="InterPro" id="IPR012338">
    <property type="entry name" value="Beta-lactam/transpept-like"/>
</dbReference>
<evidence type="ECO:0000256" key="2">
    <source>
        <dbReference type="ARBA" id="ARBA00022801"/>
    </source>
</evidence>
<dbReference type="GO" id="GO:0016787">
    <property type="term" value="F:hydrolase activity"/>
    <property type="evidence" value="ECO:0007669"/>
    <property type="project" value="UniProtKB-KW"/>
</dbReference>
<comment type="similarity">
    <text evidence="1">Belongs to the class-A beta-lactamase family.</text>
</comment>
<keyword evidence="5" id="KW-1185">Reference proteome</keyword>
<name>A0AAN7T0C2_9EURO</name>
<evidence type="ECO:0000313" key="4">
    <source>
        <dbReference type="EMBL" id="KAK5086375.1"/>
    </source>
</evidence>
<dbReference type="Pfam" id="PF00144">
    <property type="entry name" value="Beta-lactamase"/>
    <property type="match status" value="1"/>
</dbReference>
<dbReference type="InterPro" id="IPR050789">
    <property type="entry name" value="Diverse_Enzym_Activities"/>
</dbReference>
<accession>A0AAN7T0C2</accession>
<dbReference type="Proteomes" id="UP001309876">
    <property type="component" value="Unassembled WGS sequence"/>
</dbReference>
<comment type="caution">
    <text evidence="4">The sequence shown here is derived from an EMBL/GenBank/DDBJ whole genome shotgun (WGS) entry which is preliminary data.</text>
</comment>
<keyword evidence="2" id="KW-0378">Hydrolase</keyword>
<dbReference type="AlphaFoldDB" id="A0AAN7T0C2"/>
<feature type="domain" description="Beta-lactamase-related" evidence="3">
    <location>
        <begin position="8"/>
        <end position="386"/>
    </location>
</feature>
<dbReference type="PANTHER" id="PTHR43283:SF17">
    <property type="entry name" value="(LOVD), PUTATIVE (AFU_ORTHOLOGUE AFUA_5G00920)-RELATED"/>
    <property type="match status" value="1"/>
</dbReference>
<dbReference type="EMBL" id="JAVRRJ010000003">
    <property type="protein sequence ID" value="KAK5086375.1"/>
    <property type="molecule type" value="Genomic_DNA"/>
</dbReference>
<sequence length="407" mass="44535">MAAEFSSTIDQALHDKRIAGGAAIAIDKSGRELIRKEFGKTSTNPSDAKPFAFDTTLWYASSTKLLTSICALHCVEQGLLKLDDDIATVLPEWKDPQIITGYADDGTPILVKAEQKITLRRLLTHSSGMVYPEMNPSITQYQAAKSKELGYDVAKEERISEYFMNPLIFEPGSSWVYGPSIDWAGRMVEVVTGSKLGEFMAKHIFEPLGMRYSTFDPVGNEEVMSRMTGRVGRNAETGLVGEETSGLRQVRKKEDHHGGSGMYSCANDYIKVLTSLLLDDGKLLPSGGAMMQELFAGQLESPSGLHFWATHPMFGAFLTPGYPRDPETTEWNHSLGGAIVAKEILGHASKGTLFWSGLPNNYWFVDREAGVAGCYASWILPPGDAPTGEMFGALQRAAFWEAKGGVL</sequence>
<organism evidence="4 5">
    <name type="scientific">Lithohypha guttulata</name>
    <dbReference type="NCBI Taxonomy" id="1690604"/>
    <lineage>
        <taxon>Eukaryota</taxon>
        <taxon>Fungi</taxon>
        <taxon>Dikarya</taxon>
        <taxon>Ascomycota</taxon>
        <taxon>Pezizomycotina</taxon>
        <taxon>Eurotiomycetes</taxon>
        <taxon>Chaetothyriomycetidae</taxon>
        <taxon>Chaetothyriales</taxon>
        <taxon>Trichomeriaceae</taxon>
        <taxon>Lithohypha</taxon>
    </lineage>
</organism>
<evidence type="ECO:0000256" key="1">
    <source>
        <dbReference type="ARBA" id="ARBA00009009"/>
    </source>
</evidence>
<evidence type="ECO:0000259" key="3">
    <source>
        <dbReference type="Pfam" id="PF00144"/>
    </source>
</evidence>
<dbReference type="SUPFAM" id="SSF56601">
    <property type="entry name" value="beta-lactamase/transpeptidase-like"/>
    <property type="match status" value="1"/>
</dbReference>
<reference evidence="4 5" key="1">
    <citation type="submission" date="2023-08" db="EMBL/GenBank/DDBJ databases">
        <title>Black Yeasts Isolated from many extreme environments.</title>
        <authorList>
            <person name="Coleine C."/>
            <person name="Stajich J.E."/>
            <person name="Selbmann L."/>
        </authorList>
    </citation>
    <scope>NUCLEOTIDE SEQUENCE [LARGE SCALE GENOMIC DNA]</scope>
    <source>
        <strain evidence="4 5">CCFEE 5910</strain>
    </source>
</reference>
<dbReference type="PANTHER" id="PTHR43283">
    <property type="entry name" value="BETA-LACTAMASE-RELATED"/>
    <property type="match status" value="1"/>
</dbReference>
<dbReference type="InterPro" id="IPR001466">
    <property type="entry name" value="Beta-lactam-related"/>
</dbReference>